<dbReference type="Gene3D" id="3.40.190.10">
    <property type="entry name" value="Periplasmic binding protein-like II"/>
    <property type="match status" value="2"/>
</dbReference>
<dbReference type="PANTHER" id="PTHR35936">
    <property type="entry name" value="MEMBRANE-BOUND LYTIC MUREIN TRANSGLYCOSYLASE F"/>
    <property type="match status" value="1"/>
</dbReference>
<sequence>MQPRFPSRLPAARLFLSAALLAGAAAAHAQTPPAPGESPRIDAIRKAGVLRVGVVNNPPWLVQNTTGSGEPWMGSSWLLGKEFARLLEVKIVPVQVSHETKVPALIANQMDIMIGPLNQNAERAKIIDFVTFSNTSVCMFGLASNPKFTNATKVEDFNQPGITMAYFSGAGEEPLVLQSFPKAKLRGVTNSGSVAPIEEVLAGRSDVAPLNRMLWPNISKKVKGLAVFPKENDCQDSKIFAIDAGMGVAKDQAVYLDWLRKVEARMHPELAAEELRMTQTLK</sequence>
<evidence type="ECO:0000313" key="5">
    <source>
        <dbReference type="Proteomes" id="UP000289465"/>
    </source>
</evidence>
<organism evidence="4 5">
    <name type="scientific">Achromobacter veterisilvae</name>
    <dbReference type="NCBI Taxonomy" id="2069367"/>
    <lineage>
        <taxon>Bacteria</taxon>
        <taxon>Pseudomonadati</taxon>
        <taxon>Pseudomonadota</taxon>
        <taxon>Betaproteobacteria</taxon>
        <taxon>Burkholderiales</taxon>
        <taxon>Alcaligenaceae</taxon>
        <taxon>Achromobacter</taxon>
    </lineage>
</organism>
<dbReference type="Proteomes" id="UP000289465">
    <property type="component" value="Unassembled WGS sequence"/>
</dbReference>
<dbReference type="RefSeq" id="WP_129241529.1">
    <property type="nucleotide sequence ID" value="NZ_UFQC01000013.1"/>
</dbReference>
<dbReference type="Pfam" id="PF00497">
    <property type="entry name" value="SBP_bac_3"/>
    <property type="match status" value="1"/>
</dbReference>
<dbReference type="EMBL" id="UFQC01000013">
    <property type="protein sequence ID" value="SSW67945.1"/>
    <property type="molecule type" value="Genomic_DNA"/>
</dbReference>
<evidence type="ECO:0000313" key="4">
    <source>
        <dbReference type="EMBL" id="SSW67945.1"/>
    </source>
</evidence>
<evidence type="ECO:0000259" key="3">
    <source>
        <dbReference type="Pfam" id="PF00497"/>
    </source>
</evidence>
<accession>A0A446CJJ5</accession>
<feature type="chain" id="PRO_5019475133" description="Solute-binding protein family 3/N-terminal domain-containing protein" evidence="2">
    <location>
        <begin position="30"/>
        <end position="282"/>
    </location>
</feature>
<dbReference type="PANTHER" id="PTHR35936:SF17">
    <property type="entry name" value="ARGININE-BINDING EXTRACELLULAR PROTEIN ARTP"/>
    <property type="match status" value="1"/>
</dbReference>
<proteinExistence type="predicted"/>
<protein>
    <recommendedName>
        <fullName evidence="3">Solute-binding protein family 3/N-terminal domain-containing protein</fullName>
    </recommendedName>
</protein>
<feature type="signal peptide" evidence="2">
    <location>
        <begin position="1"/>
        <end position="29"/>
    </location>
</feature>
<feature type="domain" description="Solute-binding protein family 3/N-terminal" evidence="3">
    <location>
        <begin position="50"/>
        <end position="267"/>
    </location>
</feature>
<dbReference type="AlphaFoldDB" id="A0A446CJJ5"/>
<gene>
    <name evidence="4" type="ORF">AVE30378_02829</name>
</gene>
<dbReference type="OrthoDB" id="8662276at2"/>
<reference evidence="4 5" key="1">
    <citation type="submission" date="2018-07" db="EMBL/GenBank/DDBJ databases">
        <authorList>
            <person name="Peeters C."/>
        </authorList>
    </citation>
    <scope>NUCLEOTIDE SEQUENCE [LARGE SCALE GENOMIC DNA]</scope>
    <source>
        <strain evidence="4 5">LMG 30378</strain>
    </source>
</reference>
<evidence type="ECO:0000256" key="1">
    <source>
        <dbReference type="ARBA" id="ARBA00022729"/>
    </source>
</evidence>
<keyword evidence="1 2" id="KW-0732">Signal</keyword>
<name>A0A446CJJ5_9BURK</name>
<evidence type="ECO:0000256" key="2">
    <source>
        <dbReference type="SAM" id="SignalP"/>
    </source>
</evidence>
<dbReference type="SUPFAM" id="SSF53850">
    <property type="entry name" value="Periplasmic binding protein-like II"/>
    <property type="match status" value="1"/>
</dbReference>
<dbReference type="InterPro" id="IPR001638">
    <property type="entry name" value="Solute-binding_3/MltF_N"/>
</dbReference>